<organism evidence="3 4">
    <name type="scientific">Hymenobacter jeongseonensis</name>
    <dbReference type="NCBI Taxonomy" id="2791027"/>
    <lineage>
        <taxon>Bacteria</taxon>
        <taxon>Pseudomonadati</taxon>
        <taxon>Bacteroidota</taxon>
        <taxon>Cytophagia</taxon>
        <taxon>Cytophagales</taxon>
        <taxon>Hymenobacteraceae</taxon>
        <taxon>Hymenobacter</taxon>
    </lineage>
</organism>
<dbReference type="InterPro" id="IPR038670">
    <property type="entry name" value="HslJ-like_sf"/>
</dbReference>
<sequence length="144" mass="15522">MQTRPLYSLACLTALALCGCAKDSTSVLTDKRWMLVQIDDFPLTLSSYSPTTQSYLKFAADGKRTVGLGPCNSFSGQYSLGGSGQQLSISAQAATKATCGGQNIEDKYLTILPLTARFEIVGQELRLYDASAAQPRLLFKQAPQ</sequence>
<reference evidence="3 4" key="1">
    <citation type="submission" date="2020-11" db="EMBL/GenBank/DDBJ databases">
        <authorList>
            <person name="Kim M.K."/>
        </authorList>
    </citation>
    <scope>NUCLEOTIDE SEQUENCE [LARGE SCALE GENOMIC DNA]</scope>
    <source>
        <strain evidence="3 4">BT683</strain>
    </source>
</reference>
<dbReference type="InterPro" id="IPR005184">
    <property type="entry name" value="DUF306_Meta_HslJ"/>
</dbReference>
<dbReference type="Pfam" id="PF03724">
    <property type="entry name" value="META"/>
    <property type="match status" value="1"/>
</dbReference>
<feature type="signal peptide" evidence="1">
    <location>
        <begin position="1"/>
        <end position="21"/>
    </location>
</feature>
<evidence type="ECO:0000313" key="3">
    <source>
        <dbReference type="EMBL" id="MBF9236342.1"/>
    </source>
</evidence>
<keyword evidence="1" id="KW-0732">Signal</keyword>
<name>A0ABS0IDB0_9BACT</name>
<dbReference type="Gene3D" id="2.40.128.270">
    <property type="match status" value="1"/>
</dbReference>
<proteinExistence type="predicted"/>
<dbReference type="Proteomes" id="UP000597617">
    <property type="component" value="Unassembled WGS sequence"/>
</dbReference>
<dbReference type="PROSITE" id="PS51257">
    <property type="entry name" value="PROKAR_LIPOPROTEIN"/>
    <property type="match status" value="1"/>
</dbReference>
<dbReference type="EMBL" id="JADQDQ010000001">
    <property type="protein sequence ID" value="MBF9236342.1"/>
    <property type="molecule type" value="Genomic_DNA"/>
</dbReference>
<accession>A0ABS0IDB0</accession>
<protein>
    <submittedName>
        <fullName evidence="3">META domain-containing protein</fullName>
    </submittedName>
</protein>
<dbReference type="RefSeq" id="WP_196280692.1">
    <property type="nucleotide sequence ID" value="NZ_JADQDQ010000001.1"/>
</dbReference>
<feature type="domain" description="DUF306" evidence="2">
    <location>
        <begin position="27"/>
        <end position="132"/>
    </location>
</feature>
<comment type="caution">
    <text evidence="3">The sequence shown here is derived from an EMBL/GenBank/DDBJ whole genome shotgun (WGS) entry which is preliminary data.</text>
</comment>
<evidence type="ECO:0000259" key="2">
    <source>
        <dbReference type="Pfam" id="PF03724"/>
    </source>
</evidence>
<keyword evidence="4" id="KW-1185">Reference proteome</keyword>
<feature type="chain" id="PRO_5045794024" evidence="1">
    <location>
        <begin position="22"/>
        <end position="144"/>
    </location>
</feature>
<evidence type="ECO:0000313" key="4">
    <source>
        <dbReference type="Proteomes" id="UP000597617"/>
    </source>
</evidence>
<gene>
    <name evidence="3" type="ORF">I2I05_02935</name>
</gene>
<evidence type="ECO:0000256" key="1">
    <source>
        <dbReference type="SAM" id="SignalP"/>
    </source>
</evidence>